<accession>A0A421BMG4</accession>
<protein>
    <recommendedName>
        <fullName evidence="1">Flagellin C-terminal domain-containing protein</fullName>
    </recommendedName>
</protein>
<dbReference type="Gene3D" id="1.20.1330.10">
    <property type="entry name" value="f41 fragment of flagellin, N-terminal domain"/>
    <property type="match status" value="1"/>
</dbReference>
<dbReference type="RefSeq" id="WP_121534025.1">
    <property type="nucleotide sequence ID" value="NZ_RCHI01000012.1"/>
</dbReference>
<organism evidence="2 3">
    <name type="scientific">Paenirhodobacter hankyongi</name>
    <dbReference type="NCBI Taxonomy" id="2294033"/>
    <lineage>
        <taxon>Bacteria</taxon>
        <taxon>Pseudomonadati</taxon>
        <taxon>Pseudomonadota</taxon>
        <taxon>Alphaproteobacteria</taxon>
        <taxon>Rhodobacterales</taxon>
        <taxon>Rhodobacter group</taxon>
        <taxon>Paenirhodobacter</taxon>
    </lineage>
</organism>
<dbReference type="SUPFAM" id="SSF64518">
    <property type="entry name" value="Phase 1 flagellin"/>
    <property type="match status" value="1"/>
</dbReference>
<proteinExistence type="predicted"/>
<gene>
    <name evidence="2" type="ORF">DYS74_12485</name>
</gene>
<feature type="domain" description="Flagellin C-terminal" evidence="1">
    <location>
        <begin position="259"/>
        <end position="337"/>
    </location>
</feature>
<reference evidence="2 3" key="1">
    <citation type="submission" date="2018-10" db="EMBL/GenBank/DDBJ databases">
        <title>Rhodobacter sp . BO-81.</title>
        <authorList>
            <person name="Im W.T."/>
        </authorList>
    </citation>
    <scope>NUCLEOTIDE SEQUENCE [LARGE SCALE GENOMIC DNA]</scope>
    <source>
        <strain evidence="2 3">BO-81</strain>
    </source>
</reference>
<dbReference type="AlphaFoldDB" id="A0A421BMG4"/>
<dbReference type="EMBL" id="RCHI01000012">
    <property type="protein sequence ID" value="RLL64038.1"/>
    <property type="molecule type" value="Genomic_DNA"/>
</dbReference>
<dbReference type="Proteomes" id="UP000279673">
    <property type="component" value="Unassembled WGS sequence"/>
</dbReference>
<evidence type="ECO:0000313" key="3">
    <source>
        <dbReference type="Proteomes" id="UP000279673"/>
    </source>
</evidence>
<evidence type="ECO:0000259" key="1">
    <source>
        <dbReference type="Pfam" id="PF00700"/>
    </source>
</evidence>
<name>A0A421BMG4_9RHOB</name>
<keyword evidence="3" id="KW-1185">Reference proteome</keyword>
<sequence length="337" mass="34715">MAYVSIGDMAQSFRFRQHNQQLKTTLARLTDELASGVQQDVGAALKGEFTGYSALVASIARLDAYDTSASVTGTFLSVMQTTLGTIQDQTAEFGTTLISAGQNGDSAALAAAARDGAQRFAAVAGALNTQAAGRYVFAGMDTATRPLADPDQILTALSTAVSGLSTADEIITAVNDWFAAPAGSGGYGDLAYQGSASPLAPQRVSETVAVAADITAADTRLRDVLQGLALSALVAKDMVPAEAALRSRMLETAGQQVLSASSALTGARAEVGVAEEATAAAKTRNGAERTSLETARLGMVAADPYETSTALKAVQTQLETLYALTSRLSGMHLTDYL</sequence>
<dbReference type="Pfam" id="PF00700">
    <property type="entry name" value="Flagellin_C"/>
    <property type="match status" value="1"/>
</dbReference>
<dbReference type="InterPro" id="IPR046358">
    <property type="entry name" value="Flagellin_C"/>
</dbReference>
<evidence type="ECO:0000313" key="2">
    <source>
        <dbReference type="EMBL" id="RLL64038.1"/>
    </source>
</evidence>
<comment type="caution">
    <text evidence="2">The sequence shown here is derived from an EMBL/GenBank/DDBJ whole genome shotgun (WGS) entry which is preliminary data.</text>
</comment>